<feature type="transmembrane region" description="Helical" evidence="6">
    <location>
        <begin position="7"/>
        <end position="28"/>
    </location>
</feature>
<dbReference type="SUPFAM" id="SSF50156">
    <property type="entry name" value="PDZ domain-like"/>
    <property type="match status" value="1"/>
</dbReference>
<dbReference type="OrthoDB" id="9812068at2"/>
<dbReference type="InterPro" id="IPR001478">
    <property type="entry name" value="PDZ"/>
</dbReference>
<dbReference type="Proteomes" id="UP000199031">
    <property type="component" value="Unassembled WGS sequence"/>
</dbReference>
<protein>
    <submittedName>
        <fullName evidence="8">Carboxyl-terminal processing protease</fullName>
    </submittedName>
</protein>
<keyword evidence="6" id="KW-1133">Transmembrane helix</keyword>
<reference evidence="8 9" key="1">
    <citation type="submission" date="2016-10" db="EMBL/GenBank/DDBJ databases">
        <authorList>
            <person name="de Groot N.N."/>
        </authorList>
    </citation>
    <scope>NUCLEOTIDE SEQUENCE [LARGE SCALE GENOMIC DNA]</scope>
    <source>
        <strain evidence="8 9">DSM 28286</strain>
    </source>
</reference>
<keyword evidence="6" id="KW-0472">Membrane</keyword>
<keyword evidence="2 5" id="KW-0645">Protease</keyword>
<evidence type="ECO:0000256" key="5">
    <source>
        <dbReference type="RuleBase" id="RU004404"/>
    </source>
</evidence>
<dbReference type="RefSeq" id="WP_090655661.1">
    <property type="nucleotide sequence ID" value="NZ_FOXQ01000002.1"/>
</dbReference>
<evidence type="ECO:0000259" key="7">
    <source>
        <dbReference type="PROSITE" id="PS50106"/>
    </source>
</evidence>
<evidence type="ECO:0000313" key="8">
    <source>
        <dbReference type="EMBL" id="SFP82360.1"/>
    </source>
</evidence>
<dbReference type="STRING" id="1465490.SAMN05444277_102130"/>
<evidence type="ECO:0000256" key="4">
    <source>
        <dbReference type="ARBA" id="ARBA00022825"/>
    </source>
</evidence>
<dbReference type="CDD" id="cd07560">
    <property type="entry name" value="Peptidase_S41_CPP"/>
    <property type="match status" value="1"/>
</dbReference>
<comment type="similarity">
    <text evidence="1 5">Belongs to the peptidase S41A family.</text>
</comment>
<dbReference type="GO" id="GO:0004175">
    <property type="term" value="F:endopeptidase activity"/>
    <property type="evidence" value="ECO:0007669"/>
    <property type="project" value="TreeGrafter"/>
</dbReference>
<dbReference type="Pfam" id="PF13180">
    <property type="entry name" value="PDZ_2"/>
    <property type="match status" value="1"/>
</dbReference>
<evidence type="ECO:0000256" key="6">
    <source>
        <dbReference type="SAM" id="Phobius"/>
    </source>
</evidence>
<dbReference type="InterPro" id="IPR029045">
    <property type="entry name" value="ClpP/crotonase-like_dom_sf"/>
</dbReference>
<dbReference type="SUPFAM" id="SSF52096">
    <property type="entry name" value="ClpP/crotonase"/>
    <property type="match status" value="1"/>
</dbReference>
<dbReference type="GO" id="GO:0008236">
    <property type="term" value="F:serine-type peptidase activity"/>
    <property type="evidence" value="ECO:0007669"/>
    <property type="project" value="UniProtKB-KW"/>
</dbReference>
<dbReference type="CDD" id="cd06782">
    <property type="entry name" value="cpPDZ_CPP-like"/>
    <property type="match status" value="1"/>
</dbReference>
<evidence type="ECO:0000256" key="1">
    <source>
        <dbReference type="ARBA" id="ARBA00009179"/>
    </source>
</evidence>
<dbReference type="InterPro" id="IPR004447">
    <property type="entry name" value="Peptidase_S41A"/>
</dbReference>
<dbReference type="NCBIfam" id="TIGR00225">
    <property type="entry name" value="prc"/>
    <property type="match status" value="1"/>
</dbReference>
<dbReference type="PANTHER" id="PTHR32060:SF30">
    <property type="entry name" value="CARBOXY-TERMINAL PROCESSING PROTEASE CTPA"/>
    <property type="match status" value="1"/>
</dbReference>
<dbReference type="EMBL" id="FOXQ01000002">
    <property type="protein sequence ID" value="SFP82360.1"/>
    <property type="molecule type" value="Genomic_DNA"/>
</dbReference>
<dbReference type="SMART" id="SM00245">
    <property type="entry name" value="TSPc"/>
    <property type="match status" value="1"/>
</dbReference>
<dbReference type="Pfam" id="PF03572">
    <property type="entry name" value="Peptidase_S41"/>
    <property type="match status" value="1"/>
</dbReference>
<gene>
    <name evidence="8" type="ORF">SAMN05444277_102130</name>
</gene>
<keyword evidence="6" id="KW-0812">Transmembrane</keyword>
<evidence type="ECO:0000256" key="3">
    <source>
        <dbReference type="ARBA" id="ARBA00022801"/>
    </source>
</evidence>
<dbReference type="PANTHER" id="PTHR32060">
    <property type="entry name" value="TAIL-SPECIFIC PROTEASE"/>
    <property type="match status" value="1"/>
</dbReference>
<dbReference type="GO" id="GO:0007165">
    <property type="term" value="P:signal transduction"/>
    <property type="evidence" value="ECO:0007669"/>
    <property type="project" value="TreeGrafter"/>
</dbReference>
<dbReference type="InterPro" id="IPR005151">
    <property type="entry name" value="Tail-specific_protease"/>
</dbReference>
<keyword evidence="3 5" id="KW-0378">Hydrolase</keyword>
<keyword evidence="9" id="KW-1185">Reference proteome</keyword>
<dbReference type="GO" id="GO:0006508">
    <property type="term" value="P:proteolysis"/>
    <property type="evidence" value="ECO:0007669"/>
    <property type="project" value="UniProtKB-KW"/>
</dbReference>
<dbReference type="Gene3D" id="3.90.226.10">
    <property type="entry name" value="2-enoyl-CoA Hydratase, Chain A, domain 1"/>
    <property type="match status" value="1"/>
</dbReference>
<accession>A0A1I5TH32</accession>
<proteinExistence type="inferred from homology"/>
<keyword evidence="4 5" id="KW-0720">Serine protease</keyword>
<dbReference type="GO" id="GO:0030288">
    <property type="term" value="C:outer membrane-bounded periplasmic space"/>
    <property type="evidence" value="ECO:0007669"/>
    <property type="project" value="TreeGrafter"/>
</dbReference>
<dbReference type="InterPro" id="IPR036034">
    <property type="entry name" value="PDZ_sf"/>
</dbReference>
<organism evidence="8 9">
    <name type="scientific">Parafilimonas terrae</name>
    <dbReference type="NCBI Taxonomy" id="1465490"/>
    <lineage>
        <taxon>Bacteria</taxon>
        <taxon>Pseudomonadati</taxon>
        <taxon>Bacteroidota</taxon>
        <taxon>Chitinophagia</taxon>
        <taxon>Chitinophagales</taxon>
        <taxon>Chitinophagaceae</taxon>
        <taxon>Parafilimonas</taxon>
    </lineage>
</organism>
<dbReference type="SMART" id="SM00228">
    <property type="entry name" value="PDZ"/>
    <property type="match status" value="1"/>
</dbReference>
<dbReference type="Gene3D" id="3.30.750.44">
    <property type="match status" value="1"/>
</dbReference>
<evidence type="ECO:0000256" key="2">
    <source>
        <dbReference type="ARBA" id="ARBA00022670"/>
    </source>
</evidence>
<name>A0A1I5TH32_9BACT</name>
<dbReference type="Gene3D" id="2.30.42.10">
    <property type="match status" value="1"/>
</dbReference>
<feature type="domain" description="PDZ" evidence="7">
    <location>
        <begin position="91"/>
        <end position="149"/>
    </location>
</feature>
<dbReference type="PROSITE" id="PS50106">
    <property type="entry name" value="PDZ"/>
    <property type="match status" value="1"/>
</dbReference>
<dbReference type="AlphaFoldDB" id="A0A1I5TH32"/>
<sequence length="538" mass="60817">MARKKLQVWLPLIFSVVMIIGMMIGYQLRAKTTGGNSFLQNTISSPLQEVISLIKNKYVDNVNMDSLEEPAITGVLERLDPHSVFIPAQDLQALNEDLQGNFQGIGIEFQMIRDTVNVMNVIPDGPSFKAGIQIGDKIVSVNDTVNLTGKDVSTTVIRRELRGEYGSVVTVGVLRDKELKKIKITRGIIPLYSLDAAYMLDSATGYIKLNKFAETTYREFMQAMEKLQAQHMQQLVLDLRENGGGIMQQAIDIADEFLNENKLIVYTKGEHSPRADYRCSKDGVFEKGKLVVLVDETSASASEIVAGALQDWDRATIVGRRTFGKGLVQQQFNLSDRSAVRLTVARYYTPLGRNIQKPYDKGREQYQEELMNRYHDGELVVGDTSKPKGQAYKTPSGHLVYGGGGIMPDIFVAYDTTSQPRKVIELFTRGTLRNFIYNYYIEHRAQLEQFKSPGELMKKYTVGEDEWKLLQNFAIRDSLDIKSFDASAKTFVMQQMQNLLARQIWRSEGYYEFANTTDPMIKKALEVLKQEPSPELSK</sequence>
<evidence type="ECO:0000313" key="9">
    <source>
        <dbReference type="Proteomes" id="UP000199031"/>
    </source>
</evidence>